<dbReference type="EMBL" id="JAAAPK010000002">
    <property type="protein sequence ID" value="NBC39554.1"/>
    <property type="molecule type" value="Genomic_DNA"/>
</dbReference>
<gene>
    <name evidence="1" type="ORF">GTZ93_06890</name>
</gene>
<keyword evidence="2" id="KW-1185">Reference proteome</keyword>
<dbReference type="RefSeq" id="WP_139914771.1">
    <property type="nucleotide sequence ID" value="NZ_CBCSLE010000012.1"/>
</dbReference>
<evidence type="ECO:0000313" key="1">
    <source>
        <dbReference type="EMBL" id="NBC39554.1"/>
    </source>
</evidence>
<protein>
    <submittedName>
        <fullName evidence="1">Uncharacterized protein</fullName>
    </submittedName>
</protein>
<name>A0A7X5BQE6_9BACT</name>
<comment type="caution">
    <text evidence="1">The sequence shown here is derived from an EMBL/GenBank/DDBJ whole genome shotgun (WGS) entry which is preliminary data.</text>
</comment>
<evidence type="ECO:0000313" key="2">
    <source>
        <dbReference type="Proteomes" id="UP000537825"/>
    </source>
</evidence>
<accession>A0A7X5BQE6</accession>
<sequence>MSLPTIGRQLGLMLLAGMAGMGLARWIASAPLDEEALRRLERQEARWEALARRLEASTPAPPSCPGVAAQDVAATREDLRRMLQEELRTALACVPAGEPEAKKPEAAPASPESLALQAEAHQWMDARLASGRWGNAQREELRAYRQRLTGAQYHELFKKLAVEVNSQRLRVETTDGPPF</sequence>
<organism evidence="1 2">
    <name type="scientific">Corallococcus exiguus</name>
    <dbReference type="NCBI Taxonomy" id="83462"/>
    <lineage>
        <taxon>Bacteria</taxon>
        <taxon>Pseudomonadati</taxon>
        <taxon>Myxococcota</taxon>
        <taxon>Myxococcia</taxon>
        <taxon>Myxococcales</taxon>
        <taxon>Cystobacterineae</taxon>
        <taxon>Myxococcaceae</taxon>
        <taxon>Corallococcus</taxon>
    </lineage>
</organism>
<reference evidence="1 2" key="1">
    <citation type="submission" date="2020-01" db="EMBL/GenBank/DDBJ databases">
        <title>The draft genome sequence of Corallococcus exiguus DSM 14696.</title>
        <authorList>
            <person name="Zhang X."/>
            <person name="Zhu H."/>
        </authorList>
    </citation>
    <scope>NUCLEOTIDE SEQUENCE [LARGE SCALE GENOMIC DNA]</scope>
    <source>
        <strain evidence="1 2">DSM 14696</strain>
    </source>
</reference>
<dbReference type="AlphaFoldDB" id="A0A7X5BQE6"/>
<proteinExistence type="predicted"/>
<dbReference type="Proteomes" id="UP000537825">
    <property type="component" value="Unassembled WGS sequence"/>
</dbReference>